<dbReference type="OrthoDB" id="2081253at2"/>
<gene>
    <name evidence="1" type="ORF">BKK52_10510</name>
</gene>
<protein>
    <submittedName>
        <fullName evidence="1">Phage virion morphogenesis protein</fullName>
    </submittedName>
</protein>
<dbReference type="Pfam" id="PF05069">
    <property type="entry name" value="Phage_tail_S"/>
    <property type="match status" value="1"/>
</dbReference>
<dbReference type="InterPro" id="IPR006522">
    <property type="entry name" value="Phage_virion_morphogenesis"/>
</dbReference>
<reference evidence="1 2" key="1">
    <citation type="submission" date="2016-10" db="EMBL/GenBank/DDBJ databases">
        <title>Rodentibacter gen. nov. and new species.</title>
        <authorList>
            <person name="Christensen H."/>
        </authorList>
    </citation>
    <scope>NUCLEOTIDE SEQUENCE [LARGE SCALE GENOMIC DNA]</scope>
    <source>
        <strain evidence="1 2">H1987082031</strain>
    </source>
</reference>
<dbReference type="AlphaFoldDB" id="A0A1V3IXP9"/>
<evidence type="ECO:0000313" key="2">
    <source>
        <dbReference type="Proteomes" id="UP000189161"/>
    </source>
</evidence>
<evidence type="ECO:0000313" key="1">
    <source>
        <dbReference type="EMBL" id="OOF46934.1"/>
    </source>
</evidence>
<dbReference type="Proteomes" id="UP000189161">
    <property type="component" value="Unassembled WGS sequence"/>
</dbReference>
<sequence length="161" mass="17783">MIEIKINNEKEVVALLERVAEGIRYNVPLMRIIAGTMQSAVDQNFEAGGRPKWLGVKSRPGGTPLIDSGALRNSIHASWDNDEAQVGTNLKYAAIHQFGGKTKPHKIKPVTKKALAFGGIVRKSVNHPGSTIEARPFLVLTPQDEEDILDDVQHYFQSLMK</sequence>
<accession>A0A1V3IXP9</accession>
<proteinExistence type="predicted"/>
<organism evidence="1 2">
    <name type="scientific">Rodentibacter trehalosifermentans</name>
    <dbReference type="NCBI Taxonomy" id="1908263"/>
    <lineage>
        <taxon>Bacteria</taxon>
        <taxon>Pseudomonadati</taxon>
        <taxon>Pseudomonadota</taxon>
        <taxon>Gammaproteobacteria</taxon>
        <taxon>Pasteurellales</taxon>
        <taxon>Pasteurellaceae</taxon>
        <taxon>Rodentibacter</taxon>
    </lineage>
</organism>
<dbReference type="NCBIfam" id="TIGR01635">
    <property type="entry name" value="tail_comp_S"/>
    <property type="match status" value="1"/>
</dbReference>
<comment type="caution">
    <text evidence="1">The sequence shown here is derived from an EMBL/GenBank/DDBJ whole genome shotgun (WGS) entry which is preliminary data.</text>
</comment>
<dbReference type="EMBL" id="MLHL01000061">
    <property type="protein sequence ID" value="OOF46934.1"/>
    <property type="molecule type" value="Genomic_DNA"/>
</dbReference>
<name>A0A1V3IXP9_9PAST</name>
<dbReference type="RefSeq" id="WP_077475296.1">
    <property type="nucleotide sequence ID" value="NZ_MLHL01000061.1"/>
</dbReference>
<keyword evidence="2" id="KW-1185">Reference proteome</keyword>